<dbReference type="GO" id="GO:0003677">
    <property type="term" value="F:DNA binding"/>
    <property type="evidence" value="ECO:0007669"/>
    <property type="project" value="UniProtKB-UniRule"/>
</dbReference>
<dbReference type="GO" id="GO:0009507">
    <property type="term" value="C:chloroplast"/>
    <property type="evidence" value="ECO:0007669"/>
    <property type="project" value="UniProtKB-SubCell"/>
</dbReference>
<dbReference type="EMBL" id="KJ461680">
    <property type="protein sequence ID" value="AHZ10990.1"/>
    <property type="molecule type" value="Genomic_DNA"/>
</dbReference>
<feature type="region of interest" description="Disordered" evidence="11">
    <location>
        <begin position="1047"/>
        <end position="1066"/>
    </location>
</feature>
<keyword evidence="5 8" id="KW-0548">Nucleotidyltransferase</keyword>
<evidence type="ECO:0000256" key="9">
    <source>
        <dbReference type="RuleBase" id="RU000434"/>
    </source>
</evidence>
<dbReference type="Gene3D" id="3.90.1800.10">
    <property type="entry name" value="RNA polymerase alpha subunit dimerisation domain"/>
    <property type="match status" value="1"/>
</dbReference>
<feature type="domain" description="RNA polymerase Rpb2" evidence="14">
    <location>
        <begin position="133"/>
        <end position="198"/>
    </location>
</feature>
<reference evidence="16" key="1">
    <citation type="journal article" date="2014" name="Genome Biol. Evol.">
        <title>Analyses of charophyte chloroplast genomes help characterize the ancestral chloroplast genome of land plants.</title>
        <authorList>
            <person name="Civan P."/>
            <person name="Foster P.G."/>
            <person name="Embley M.T."/>
            <person name="Seneca A."/>
            <person name="Cox C.J."/>
        </authorList>
    </citation>
    <scope>NUCLEOTIDE SEQUENCE</scope>
</reference>
<accession>A0A024B3H1</accession>
<dbReference type="RefSeq" id="YP_009033608.1">
    <property type="nucleotide sequence ID" value="NC_024167.1"/>
</dbReference>
<dbReference type="GO" id="GO:0003899">
    <property type="term" value="F:DNA-directed RNA polymerase activity"/>
    <property type="evidence" value="ECO:0007669"/>
    <property type="project" value="UniProtKB-UniRule"/>
</dbReference>
<evidence type="ECO:0000313" key="16">
    <source>
        <dbReference type="EMBL" id="AHZ10990.1"/>
    </source>
</evidence>
<dbReference type="Gene3D" id="2.40.50.100">
    <property type="match status" value="1"/>
</dbReference>
<dbReference type="Gene3D" id="2.40.50.150">
    <property type="match status" value="1"/>
</dbReference>
<evidence type="ECO:0000256" key="8">
    <source>
        <dbReference type="HAMAP-Rule" id="MF_01321"/>
    </source>
</evidence>
<comment type="subcellular location">
    <subcellularLocation>
        <location evidence="8">Plastid</location>
        <location evidence="8">Chloroplast</location>
    </subcellularLocation>
</comment>
<dbReference type="HAMAP" id="MF_01321">
    <property type="entry name" value="RNApol_bact_RpoB"/>
    <property type="match status" value="1"/>
</dbReference>
<evidence type="ECO:0000256" key="7">
    <source>
        <dbReference type="ARBA" id="ARBA00048552"/>
    </source>
</evidence>
<dbReference type="SUPFAM" id="SSF64484">
    <property type="entry name" value="beta and beta-prime subunits of DNA dependent RNA-polymerase"/>
    <property type="match status" value="1"/>
</dbReference>
<keyword evidence="6 8" id="KW-0804">Transcription</keyword>
<geneLocation type="chloroplast" evidence="16"/>
<dbReference type="InterPro" id="IPR014724">
    <property type="entry name" value="RNA_pol_RPB2_OB-fold"/>
</dbReference>
<name>A0A024B3H1_KLEFL</name>
<dbReference type="GO" id="GO:0000428">
    <property type="term" value="C:DNA-directed RNA polymerase complex"/>
    <property type="evidence" value="ECO:0007669"/>
    <property type="project" value="UniProtKB-KW"/>
</dbReference>
<dbReference type="Pfam" id="PF04561">
    <property type="entry name" value="RNA_pol_Rpb2_2"/>
    <property type="match status" value="1"/>
</dbReference>
<sequence length="1153" mass="131929">MPPFYYNSFHVTVPNLLESQQTGFQRFLFEGISRELFYFSTTIDHNLPAIGKIRIYIKHQNWALEKPSHGELWCKKNRHTYGAWLSVPVMLEHELGHKKRSRIRLGKIPIMDSKGGFLINGVPRAVIHQVLRAPGIYFQSRWVGNKKKKKKRKRCYSATLISESGTWLRIEKDPKGRFWLWVKRNKKVSILLLLGLMGYECVDDTQACLFPSLIGVEEPNFLLPSLRWWQEDDDLGDHLPTIKWCAIHLYDAVFRGPFRRDLNLYTLTKTDKSASLRPGPPLYEEMCEEGMIQNELIEKRFYLGRLGRFNLERRLGLPNFWNRVLSITQSQIVHPLLNNLIEIEHNPVLYFGYKDLLRVMHRLALFTHGDEYEDDIDHLKNKRVLSVGELMQQELHRGMKELITYAADTEEWWKRPRKKRYKKYELALGWWDLTVQDFFPGTHVSEGFKRFFVSHPLSQFMDQTNGLAHLAQKRRMSCLGPGGLTRQTASFRIRDIHPSQYGRVCPIETPEGTSAGLVSSLASHAKISRYGSLCSPLRPVSPQANLASFRYVSSQYEEKYWISTGDRMQVDEGTIVPARYQQEFVTAEWDQVSLIDVFPMQYFSVASSLIPFLEHDDANRALMGANMQRQALPLLSLERAIVGTGMEWQVGFESGTLLRAKEPCRVGYVDATKIATQGRLKVGIKNSLLRFNQLSTYQRSNQNTCFHQRPFVSLGEYVEAGETIADGPNTVGGQLALGKNVLVAYTPWEGYNFEDAVLINERMIYDHVYTSLQIEKHQITICETEAGPELVTREVPHLREQFLRHLDPQGIVQVGSWVEVGDVLVGRLVPRGQGYEVTPQERLLAAIFGERVVTMDEKCLRVPSRGRGRVIDAHWVHREDTSFGRIKSIYVHILQRRTIQVGDKVAGRHGNKGIVSKILPREDMPHLQDGTPLDMALSPLGVPSRMNVGQLFECLLGLAGSFLGRHYRIMPFDERCEQEASRKLVLSQLWEARTYTSHRWIFESDSLGKSYLLDGRTGDVLKQPATVGKAYMLKLVHQVDDKIHARSTGPYSKVTQQPLRGRSKRGGQRIGEMEAWALEGFGAANTLQEMFTLKSDDMLGRNKLLNTIIEGRPIPSSPSDLPEACRLLLWELRALCVRTQILHTTLFSSIGPS</sequence>
<evidence type="ECO:0000259" key="12">
    <source>
        <dbReference type="Pfam" id="PF00562"/>
    </source>
</evidence>
<dbReference type="EC" id="2.7.7.6" evidence="8"/>
<dbReference type="InterPro" id="IPR007121">
    <property type="entry name" value="RNA_pol_bsu_CS"/>
</dbReference>
<proteinExistence type="inferred from homology"/>
<evidence type="ECO:0000259" key="14">
    <source>
        <dbReference type="Pfam" id="PF04561"/>
    </source>
</evidence>
<dbReference type="InterPro" id="IPR007645">
    <property type="entry name" value="RNA_pol_Rpb2_3"/>
</dbReference>
<dbReference type="InterPro" id="IPR007120">
    <property type="entry name" value="DNA-dir_RNAP_su2_dom"/>
</dbReference>
<evidence type="ECO:0000256" key="2">
    <source>
        <dbReference type="ARBA" id="ARBA00006835"/>
    </source>
</evidence>
<evidence type="ECO:0000259" key="15">
    <source>
        <dbReference type="Pfam" id="PF04565"/>
    </source>
</evidence>
<comment type="function">
    <text evidence="1 8 10">DNA-dependent RNA polymerase catalyzes the transcription of DNA into RNA using the four ribonucleoside triphosphates as substrates.</text>
</comment>
<dbReference type="GO" id="GO:0006351">
    <property type="term" value="P:DNA-templated transcription"/>
    <property type="evidence" value="ECO:0007669"/>
    <property type="project" value="UniProtKB-UniRule"/>
</dbReference>
<keyword evidence="16" id="KW-0934">Plastid</keyword>
<dbReference type="Pfam" id="PF00562">
    <property type="entry name" value="RNA_pol_Rpb2_6"/>
    <property type="match status" value="1"/>
</dbReference>
<comment type="similarity">
    <text evidence="2 8 9">Belongs to the RNA polymerase beta chain family.</text>
</comment>
<evidence type="ECO:0000256" key="5">
    <source>
        <dbReference type="ARBA" id="ARBA00022695"/>
    </source>
</evidence>
<dbReference type="Pfam" id="PF04565">
    <property type="entry name" value="RNA_pol_Rpb2_3"/>
    <property type="match status" value="1"/>
</dbReference>
<keyword evidence="3 8" id="KW-0240">DNA-directed RNA polymerase</keyword>
<dbReference type="Gene3D" id="2.30.150.10">
    <property type="entry name" value="DNA-directed RNA polymerase, beta subunit, external 1 domain"/>
    <property type="match status" value="1"/>
</dbReference>
<dbReference type="PROSITE" id="PS01166">
    <property type="entry name" value="RNA_POL_BETA"/>
    <property type="match status" value="1"/>
</dbReference>
<dbReference type="Gene3D" id="3.90.1100.10">
    <property type="match status" value="2"/>
</dbReference>
<dbReference type="InterPro" id="IPR010243">
    <property type="entry name" value="RNA_pol_bsu_bac"/>
</dbReference>
<feature type="domain" description="RNA polymerase Rpb2" evidence="13">
    <location>
        <begin position="1066"/>
        <end position="1142"/>
    </location>
</feature>
<evidence type="ECO:0000256" key="10">
    <source>
        <dbReference type="RuleBase" id="RU363031"/>
    </source>
</evidence>
<evidence type="ECO:0000256" key="4">
    <source>
        <dbReference type="ARBA" id="ARBA00022679"/>
    </source>
</evidence>
<dbReference type="InterPro" id="IPR037034">
    <property type="entry name" value="RNA_pol_Rpb2_2_sf"/>
</dbReference>
<organism evidence="16">
    <name type="scientific">Klebsormidium flaccidum</name>
    <name type="common">Filamentous green alga</name>
    <name type="synonym">Ulothrix flaccida</name>
    <dbReference type="NCBI Taxonomy" id="3175"/>
    <lineage>
        <taxon>Eukaryota</taxon>
        <taxon>Viridiplantae</taxon>
        <taxon>Streptophyta</taxon>
        <taxon>Klebsormidiophyceae</taxon>
        <taxon>Klebsormidiales</taxon>
        <taxon>Klebsormidiaceae</taxon>
        <taxon>Klebsormidium</taxon>
    </lineage>
</organism>
<protein>
    <recommendedName>
        <fullName evidence="8">DNA-directed RNA polymerase subunit beta</fullName>
        <ecNumber evidence="8">2.7.7.6</ecNumber>
    </recommendedName>
    <alternativeName>
        <fullName evidence="8">PEP</fullName>
    </alternativeName>
    <alternativeName>
        <fullName evidence="8">Plastid-encoded RNA polymerase subunit beta</fullName>
        <shortName evidence="8">RNA polymerase subunit beta</shortName>
    </alternativeName>
</protein>
<dbReference type="InterPro" id="IPR042107">
    <property type="entry name" value="DNA-dir_RNA_pol_bsu_ext_1_sf"/>
</dbReference>
<keyword evidence="4 8" id="KW-0808">Transferase</keyword>
<evidence type="ECO:0000256" key="6">
    <source>
        <dbReference type="ARBA" id="ARBA00023163"/>
    </source>
</evidence>
<dbReference type="Pfam" id="PF04560">
    <property type="entry name" value="RNA_pol_Rpb2_7"/>
    <property type="match status" value="1"/>
</dbReference>
<evidence type="ECO:0000256" key="1">
    <source>
        <dbReference type="ARBA" id="ARBA00004026"/>
    </source>
</evidence>
<comment type="subunit">
    <text evidence="8 10">In plastids the minimal PEP RNA polymerase catalytic core is composed of four subunits: alpha, beta, beta', and beta''. When a (nuclear-encoded) sigma factor is associated with the core the holoenzyme is formed, which can initiate transcription.</text>
</comment>
<dbReference type="PANTHER" id="PTHR20856">
    <property type="entry name" value="DNA-DIRECTED RNA POLYMERASE I SUBUNIT 2"/>
    <property type="match status" value="1"/>
</dbReference>
<dbReference type="GO" id="GO:0032549">
    <property type="term" value="F:ribonucleoside binding"/>
    <property type="evidence" value="ECO:0007669"/>
    <property type="project" value="InterPro"/>
</dbReference>
<evidence type="ECO:0000259" key="13">
    <source>
        <dbReference type="Pfam" id="PF04560"/>
    </source>
</evidence>
<dbReference type="InterPro" id="IPR007642">
    <property type="entry name" value="RNA_pol_Rpb2_2"/>
</dbReference>
<comment type="catalytic activity">
    <reaction evidence="7 8 10">
        <text>RNA(n) + a ribonucleoside 5'-triphosphate = RNA(n+1) + diphosphate</text>
        <dbReference type="Rhea" id="RHEA:21248"/>
        <dbReference type="Rhea" id="RHEA-COMP:14527"/>
        <dbReference type="Rhea" id="RHEA-COMP:17342"/>
        <dbReference type="ChEBI" id="CHEBI:33019"/>
        <dbReference type="ChEBI" id="CHEBI:61557"/>
        <dbReference type="ChEBI" id="CHEBI:140395"/>
        <dbReference type="EC" id="2.7.7.6"/>
    </reaction>
</comment>
<evidence type="ECO:0000256" key="3">
    <source>
        <dbReference type="ARBA" id="ARBA00022478"/>
    </source>
</evidence>
<dbReference type="InterPro" id="IPR015712">
    <property type="entry name" value="DNA-dir_RNA_pol_su2"/>
</dbReference>
<dbReference type="AlphaFoldDB" id="A0A024B3H1"/>
<keyword evidence="16" id="KW-0150">Chloroplast</keyword>
<feature type="compositionally biased region" description="Polar residues" evidence="11">
    <location>
        <begin position="1049"/>
        <end position="1058"/>
    </location>
</feature>
<feature type="domain" description="DNA-directed RNA polymerase subunit 2 hybrid-binding" evidence="12">
    <location>
        <begin position="668"/>
        <end position="1064"/>
    </location>
</feature>
<gene>
    <name evidence="8 16" type="primary">rpoB</name>
</gene>
<evidence type="ECO:0000256" key="11">
    <source>
        <dbReference type="SAM" id="MobiDB-lite"/>
    </source>
</evidence>
<dbReference type="GeneID" id="19523771"/>
<dbReference type="NCBIfam" id="NF001616">
    <property type="entry name" value="PRK00405.1"/>
    <property type="match status" value="1"/>
</dbReference>
<dbReference type="CDD" id="cd00653">
    <property type="entry name" value="RNA_pol_B_RPB2"/>
    <property type="match status" value="1"/>
</dbReference>
<dbReference type="Gene3D" id="2.40.270.10">
    <property type="entry name" value="DNA-directed RNA polymerase, subunit 2, domain 6"/>
    <property type="match status" value="1"/>
</dbReference>
<dbReference type="InterPro" id="IPR007641">
    <property type="entry name" value="RNA_pol_Rpb2_7"/>
</dbReference>
<feature type="domain" description="RNA polymerase Rpb2" evidence="15">
    <location>
        <begin position="459"/>
        <end position="527"/>
    </location>
</feature>
<dbReference type="InterPro" id="IPR037033">
    <property type="entry name" value="DNA-dir_RNAP_su2_hyb_sf"/>
</dbReference>
<dbReference type="Gene3D" id="3.90.1110.10">
    <property type="entry name" value="RNA polymerase Rpb2, domain 2"/>
    <property type="match status" value="2"/>
</dbReference>